<accession>A0ABU7XHC6</accession>
<organism evidence="1 2">
    <name type="scientific">Methylocystis borbori</name>
    <dbReference type="NCBI Taxonomy" id="3118750"/>
    <lineage>
        <taxon>Bacteria</taxon>
        <taxon>Pseudomonadati</taxon>
        <taxon>Pseudomonadota</taxon>
        <taxon>Alphaproteobacteria</taxon>
        <taxon>Hyphomicrobiales</taxon>
        <taxon>Methylocystaceae</taxon>
        <taxon>Methylocystis</taxon>
    </lineage>
</organism>
<dbReference type="Proteomes" id="UP001350748">
    <property type="component" value="Unassembled WGS sequence"/>
</dbReference>
<dbReference type="InterPro" id="IPR049511">
    <property type="entry name" value="PGH-like_rpt"/>
</dbReference>
<protein>
    <recommendedName>
        <fullName evidence="3">Alpha/beta hydrolase</fullName>
    </recommendedName>
</protein>
<dbReference type="EMBL" id="JAZHYN010000017">
    <property type="protein sequence ID" value="MEF3366432.1"/>
    <property type="molecule type" value="Genomic_DNA"/>
</dbReference>
<evidence type="ECO:0000313" key="1">
    <source>
        <dbReference type="EMBL" id="MEF3366432.1"/>
    </source>
</evidence>
<dbReference type="Pfam" id="PF17660">
    <property type="entry name" value="BTRD1"/>
    <property type="match status" value="5"/>
</dbReference>
<dbReference type="RefSeq" id="WP_332081443.1">
    <property type="nucleotide sequence ID" value="NZ_JAZHYN010000017.1"/>
</dbReference>
<comment type="caution">
    <text evidence="1">The sequence shown here is derived from an EMBL/GenBank/DDBJ whole genome shotgun (WGS) entry which is preliminary data.</text>
</comment>
<evidence type="ECO:0000313" key="2">
    <source>
        <dbReference type="Proteomes" id="UP001350748"/>
    </source>
</evidence>
<name>A0ABU7XHC6_9HYPH</name>
<evidence type="ECO:0008006" key="3">
    <source>
        <dbReference type="Google" id="ProtNLM"/>
    </source>
</evidence>
<reference evidence="1 2" key="1">
    <citation type="submission" date="2024-02" db="EMBL/GenBank/DDBJ databases">
        <authorList>
            <person name="Grouzdev D."/>
        </authorList>
    </citation>
    <scope>NUCLEOTIDE SEQUENCE [LARGE SCALE GENOMIC DNA]</scope>
    <source>
        <strain evidence="1 2">9N</strain>
    </source>
</reference>
<keyword evidence="2" id="KW-1185">Reference proteome</keyword>
<proteinExistence type="predicted"/>
<sequence>MFAAIWDKSDGPAWQARHGLTSAQYQQTFDELTTQGYRPVDVSGYSVGGRATYAAIFERRSAPEFAAFHGLSNARYQAEFDRLTRAGFKPVHIAGYAVGRQDRYAAIFEKSGSQGWAARHNIDAATFQREFDRWTGQGYRLVAVSGYNVNGQDRYAAIWEKRASPPWQARHGLTSGQYQQQFNELASQGYRVVQVNGWRAGNEPHFAAIWEKVDGPAWQARHQMLGDGYQEEFDRLLKEGYRLRDVSGYHMYD</sequence>
<gene>
    <name evidence="1" type="ORF">V3H18_07785</name>
</gene>